<dbReference type="PATRIC" id="fig|1263870.3.peg.4012"/>
<dbReference type="AlphaFoldDB" id="M5UFK3"/>
<comment type="caution">
    <text evidence="1">The sequence shown here is derived from an EMBL/GenBank/DDBJ whole genome shotgun (WGS) entry which is preliminary data.</text>
</comment>
<proteinExistence type="predicted"/>
<evidence type="ECO:0000313" key="2">
    <source>
        <dbReference type="Proteomes" id="UP000011885"/>
    </source>
</evidence>
<name>M5UFK3_9BACT</name>
<keyword evidence="2" id="KW-1185">Reference proteome</keyword>
<dbReference type="EMBL" id="ANOH01000262">
    <property type="protein sequence ID" value="EMI54773.1"/>
    <property type="molecule type" value="Genomic_DNA"/>
</dbReference>
<dbReference type="Proteomes" id="UP000011885">
    <property type="component" value="Unassembled WGS sequence"/>
</dbReference>
<gene>
    <name evidence="1" type="ORF">RSSM_03782</name>
</gene>
<reference evidence="1 2" key="1">
    <citation type="journal article" date="2013" name="Mar. Genomics">
        <title>Expression of sulfatases in Rhodopirellula baltica and the diversity of sulfatases in the genus Rhodopirellula.</title>
        <authorList>
            <person name="Wegner C.E."/>
            <person name="Richter-Heitmann T."/>
            <person name="Klindworth A."/>
            <person name="Klockow C."/>
            <person name="Richter M."/>
            <person name="Achstetter T."/>
            <person name="Glockner F.O."/>
            <person name="Harder J."/>
        </authorList>
    </citation>
    <scope>NUCLEOTIDE SEQUENCE [LARGE SCALE GENOMIC DNA]</scope>
    <source>
        <strain evidence="1 2">SM41</strain>
    </source>
</reference>
<sequence length="40" mass="4041">MARDFAGLKSGEAGYGIGRVGFPNAVIDNAATPTKNTGES</sequence>
<evidence type="ECO:0000313" key="1">
    <source>
        <dbReference type="EMBL" id="EMI54773.1"/>
    </source>
</evidence>
<accession>M5UFK3</accession>
<organism evidence="1 2">
    <name type="scientific">Rhodopirellula sallentina SM41</name>
    <dbReference type="NCBI Taxonomy" id="1263870"/>
    <lineage>
        <taxon>Bacteria</taxon>
        <taxon>Pseudomonadati</taxon>
        <taxon>Planctomycetota</taxon>
        <taxon>Planctomycetia</taxon>
        <taxon>Pirellulales</taxon>
        <taxon>Pirellulaceae</taxon>
        <taxon>Rhodopirellula</taxon>
    </lineage>
</organism>
<protein>
    <submittedName>
        <fullName evidence="1">Uncharacterized protein</fullName>
    </submittedName>
</protein>